<name>A0A4U9W2H5_9SPHI</name>
<reference evidence="1 2" key="1">
    <citation type="submission" date="2019-05" db="EMBL/GenBank/DDBJ databases">
        <authorList>
            <consortium name="Pathogen Informatics"/>
        </authorList>
    </citation>
    <scope>NUCLEOTIDE SEQUENCE [LARGE SCALE GENOMIC DNA]</scope>
    <source>
        <strain evidence="1 2">NCTC11429</strain>
    </source>
</reference>
<dbReference type="RefSeq" id="WP_028068185.1">
    <property type="nucleotide sequence ID" value="NZ_JBPFQZ010000001.1"/>
</dbReference>
<evidence type="ECO:0000313" key="2">
    <source>
        <dbReference type="Proteomes" id="UP000308196"/>
    </source>
</evidence>
<organism evidence="1 2">
    <name type="scientific">Sphingobacterium thalpophilum</name>
    <dbReference type="NCBI Taxonomy" id="259"/>
    <lineage>
        <taxon>Bacteria</taxon>
        <taxon>Pseudomonadati</taxon>
        <taxon>Bacteroidota</taxon>
        <taxon>Sphingobacteriia</taxon>
        <taxon>Sphingobacteriales</taxon>
        <taxon>Sphingobacteriaceae</taxon>
        <taxon>Sphingobacterium</taxon>
    </lineage>
</organism>
<accession>A0A4U9W2H5</accession>
<dbReference type="EMBL" id="LR590484">
    <property type="protein sequence ID" value="VTR52843.1"/>
    <property type="molecule type" value="Genomic_DNA"/>
</dbReference>
<proteinExistence type="predicted"/>
<dbReference type="AlphaFoldDB" id="A0A4U9W2H5"/>
<dbReference type="GeneID" id="78465250"/>
<evidence type="ECO:0000313" key="1">
    <source>
        <dbReference type="EMBL" id="VTR52843.1"/>
    </source>
</evidence>
<protein>
    <submittedName>
        <fullName evidence="1">Uncharacterized protein</fullName>
    </submittedName>
</protein>
<sequence>MGSNPDFLQFAGTGLKSDVSPSIIACTGMAYPGDPNRNTMAQRMQIAGPLHLIADAGAF</sequence>
<dbReference type="KEGG" id="stha:NCTC11429_04680"/>
<gene>
    <name evidence="1" type="ORF">NCTC11429_04680</name>
</gene>
<dbReference type="Proteomes" id="UP000308196">
    <property type="component" value="Chromosome"/>
</dbReference>